<dbReference type="AlphaFoldDB" id="A0A1T4TTS1"/>
<evidence type="ECO:0000313" key="1">
    <source>
        <dbReference type="EMBL" id="SKA43589.1"/>
    </source>
</evidence>
<gene>
    <name evidence="1" type="ORF">CZ814_02462</name>
</gene>
<dbReference type="OrthoDB" id="6488871at2"/>
<protein>
    <submittedName>
        <fullName evidence="1">Uncharacterized protein</fullName>
    </submittedName>
</protein>
<dbReference type="EMBL" id="FUWP01000013">
    <property type="protein sequence ID" value="SKA43589.1"/>
    <property type="molecule type" value="Genomic_DNA"/>
</dbReference>
<organism evidence="1 2">
    <name type="scientific">Photobacterium toruni</name>
    <dbReference type="NCBI Taxonomy" id="1935446"/>
    <lineage>
        <taxon>Bacteria</taxon>
        <taxon>Pseudomonadati</taxon>
        <taxon>Pseudomonadota</taxon>
        <taxon>Gammaproteobacteria</taxon>
        <taxon>Vibrionales</taxon>
        <taxon>Vibrionaceae</taxon>
        <taxon>Photobacterium</taxon>
    </lineage>
</organism>
<name>A0A1T4TTS1_9GAMM</name>
<accession>A0A1T4TTS1</accession>
<dbReference type="Proteomes" id="UP000191116">
    <property type="component" value="Unassembled WGS sequence"/>
</dbReference>
<dbReference type="RefSeq" id="WP_144379594.1">
    <property type="nucleotide sequence ID" value="NZ_AP024854.1"/>
</dbReference>
<sequence>MVIRKYLIPSFEVIINTTENNNLSYAEQLETKALKVLSSNASDTNNLILLVDLAKQEGITQLIVYMPYSLDEQQLAELNHRIEGTIEFVKGNSEYLLFILD</sequence>
<evidence type="ECO:0000313" key="2">
    <source>
        <dbReference type="Proteomes" id="UP000191116"/>
    </source>
</evidence>
<reference evidence="1 2" key="1">
    <citation type="submission" date="2017-02" db="EMBL/GenBank/DDBJ databases">
        <authorList>
            <person name="Peterson S.W."/>
        </authorList>
    </citation>
    <scope>NUCLEOTIDE SEQUENCE [LARGE SCALE GENOMIC DNA]</scope>
    <source>
        <strain evidence="1 2">CECT 9189</strain>
    </source>
</reference>
<proteinExistence type="predicted"/>